<evidence type="ECO:0000313" key="1">
    <source>
        <dbReference type="EMBL" id="MPC76726.1"/>
    </source>
</evidence>
<protein>
    <submittedName>
        <fullName evidence="1">Uncharacterized protein</fullName>
    </submittedName>
</protein>
<name>A0A5B7I428_PORTR</name>
<sequence>MLPKHTICLKKREICEKRVILMYSSVFCNKTQNFRQNTIFVYRTVFQRFMLQNSKMQTKHTICLKN</sequence>
<dbReference type="Proteomes" id="UP000324222">
    <property type="component" value="Unassembled WGS sequence"/>
</dbReference>
<organism evidence="1 2">
    <name type="scientific">Portunus trituberculatus</name>
    <name type="common">Swimming crab</name>
    <name type="synonym">Neptunus trituberculatus</name>
    <dbReference type="NCBI Taxonomy" id="210409"/>
    <lineage>
        <taxon>Eukaryota</taxon>
        <taxon>Metazoa</taxon>
        <taxon>Ecdysozoa</taxon>
        <taxon>Arthropoda</taxon>
        <taxon>Crustacea</taxon>
        <taxon>Multicrustacea</taxon>
        <taxon>Malacostraca</taxon>
        <taxon>Eumalacostraca</taxon>
        <taxon>Eucarida</taxon>
        <taxon>Decapoda</taxon>
        <taxon>Pleocyemata</taxon>
        <taxon>Brachyura</taxon>
        <taxon>Eubrachyura</taxon>
        <taxon>Portunoidea</taxon>
        <taxon>Portunidae</taxon>
        <taxon>Portuninae</taxon>
        <taxon>Portunus</taxon>
    </lineage>
</organism>
<proteinExistence type="predicted"/>
<gene>
    <name evidence="1" type="ORF">E2C01_071152</name>
</gene>
<comment type="caution">
    <text evidence="1">The sequence shown here is derived from an EMBL/GenBank/DDBJ whole genome shotgun (WGS) entry which is preliminary data.</text>
</comment>
<keyword evidence="2" id="KW-1185">Reference proteome</keyword>
<reference evidence="1 2" key="1">
    <citation type="submission" date="2019-05" db="EMBL/GenBank/DDBJ databases">
        <title>Another draft genome of Portunus trituberculatus and its Hox gene families provides insights of decapod evolution.</title>
        <authorList>
            <person name="Jeong J.-H."/>
            <person name="Song I."/>
            <person name="Kim S."/>
            <person name="Choi T."/>
            <person name="Kim D."/>
            <person name="Ryu S."/>
            <person name="Kim W."/>
        </authorList>
    </citation>
    <scope>NUCLEOTIDE SEQUENCE [LARGE SCALE GENOMIC DNA]</scope>
    <source>
        <tissue evidence="1">Muscle</tissue>
    </source>
</reference>
<evidence type="ECO:0000313" key="2">
    <source>
        <dbReference type="Proteomes" id="UP000324222"/>
    </source>
</evidence>
<dbReference type="EMBL" id="VSRR010044068">
    <property type="protein sequence ID" value="MPC76726.1"/>
    <property type="molecule type" value="Genomic_DNA"/>
</dbReference>
<accession>A0A5B7I428</accession>
<dbReference type="AlphaFoldDB" id="A0A5B7I428"/>